<keyword evidence="1" id="KW-1133">Transmembrane helix</keyword>
<keyword evidence="1" id="KW-0812">Transmembrane</keyword>
<feature type="transmembrane region" description="Helical" evidence="1">
    <location>
        <begin position="243"/>
        <end position="261"/>
    </location>
</feature>
<evidence type="ECO:0000256" key="1">
    <source>
        <dbReference type="SAM" id="Phobius"/>
    </source>
</evidence>
<feature type="transmembrane region" description="Helical" evidence="1">
    <location>
        <begin position="149"/>
        <end position="168"/>
    </location>
</feature>
<keyword evidence="1" id="KW-0472">Membrane</keyword>
<proteinExistence type="predicted"/>
<feature type="transmembrane region" description="Helical" evidence="1">
    <location>
        <begin position="34"/>
        <end position="54"/>
    </location>
</feature>
<feature type="transmembrane region" description="Helical" evidence="1">
    <location>
        <begin position="94"/>
        <end position="113"/>
    </location>
</feature>
<gene>
    <name evidence="2" type="ORF">OSIN01602_LOCUS8803</name>
</gene>
<protein>
    <submittedName>
        <fullName evidence="2">Uncharacterized protein</fullName>
    </submittedName>
</protein>
<evidence type="ECO:0000313" key="2">
    <source>
        <dbReference type="EMBL" id="CAD9336750.1"/>
    </source>
</evidence>
<dbReference type="EMBL" id="HBGO01015598">
    <property type="protein sequence ID" value="CAD9336750.1"/>
    <property type="molecule type" value="Transcribed_RNA"/>
</dbReference>
<feature type="transmembrane region" description="Helical" evidence="1">
    <location>
        <begin position="189"/>
        <end position="211"/>
    </location>
</feature>
<accession>A0A7S2EHE4</accession>
<name>A0A7S2EHE4_TRICV</name>
<sequence length="291" mass="33607">MFDGVVDGVVASLKDNSLVGNMERDCGQHFWRKFFIFWLVFLVVWNFTKVPYYIQFDANGDDPYEVGGITGSINMIHWFDGFDSSRLHSPACNFLLVHISFGSTVLIMMALTLVKTTWRRKYGKWFFTFAILLGVHTIPAALGMNQFPLRVLFTFACVYVIVSALFGFRTLKHYDEDPIKSEKHLLIEYILITIGAYGAGFAEFTVLFFKIKHRLENGEWRSYPNYPDPKFGHSLYDQLPEKVGMTIFFVWFAVFWFFWPIKLLGIDTRVPAVEAQKNKEGVTDETTALMT</sequence>
<organism evidence="2">
    <name type="scientific">Trieres chinensis</name>
    <name type="common">Marine centric diatom</name>
    <name type="synonym">Odontella sinensis</name>
    <dbReference type="NCBI Taxonomy" id="1514140"/>
    <lineage>
        <taxon>Eukaryota</taxon>
        <taxon>Sar</taxon>
        <taxon>Stramenopiles</taxon>
        <taxon>Ochrophyta</taxon>
        <taxon>Bacillariophyta</taxon>
        <taxon>Mediophyceae</taxon>
        <taxon>Biddulphiophycidae</taxon>
        <taxon>Eupodiscales</taxon>
        <taxon>Parodontellaceae</taxon>
        <taxon>Trieres</taxon>
    </lineage>
</organism>
<reference evidence="2" key="1">
    <citation type="submission" date="2021-01" db="EMBL/GenBank/DDBJ databases">
        <authorList>
            <person name="Corre E."/>
            <person name="Pelletier E."/>
            <person name="Niang G."/>
            <person name="Scheremetjew M."/>
            <person name="Finn R."/>
            <person name="Kale V."/>
            <person name="Holt S."/>
            <person name="Cochrane G."/>
            <person name="Meng A."/>
            <person name="Brown T."/>
            <person name="Cohen L."/>
        </authorList>
    </citation>
    <scope>NUCLEOTIDE SEQUENCE</scope>
    <source>
        <strain evidence="2">Grunow 1884</strain>
    </source>
</reference>
<feature type="transmembrane region" description="Helical" evidence="1">
    <location>
        <begin position="125"/>
        <end position="143"/>
    </location>
</feature>
<dbReference type="AlphaFoldDB" id="A0A7S2EHE4"/>